<proteinExistence type="predicted"/>
<dbReference type="AlphaFoldDB" id="A0A9Q1GY65"/>
<keyword evidence="2" id="KW-1185">Reference proteome</keyword>
<accession>A0A9Q1GY65</accession>
<sequence length="212" mass="24538">MRVRKLQKELAQSGSPQQSRRHWLSKQASWCAPVRKSAEGEFLEWLEIWQLHHKNQLHTRSPELFNMFPKYFQLLVLLKNCHTNLGLDRASNHALPHMSYPSAQETTCASVQLTDMSISHIFCRYKILSHPKECQLFAISYMVFRKYGTTRKTRLEVSGQGIIAKPQSRNYIAFVAKSHRIPCRSVSHSLLSNLQRRRPPSVAMASLKPLNQ</sequence>
<evidence type="ECO:0000313" key="2">
    <source>
        <dbReference type="Proteomes" id="UP001153076"/>
    </source>
</evidence>
<organism evidence="1 2">
    <name type="scientific">Carnegiea gigantea</name>
    <dbReference type="NCBI Taxonomy" id="171969"/>
    <lineage>
        <taxon>Eukaryota</taxon>
        <taxon>Viridiplantae</taxon>
        <taxon>Streptophyta</taxon>
        <taxon>Embryophyta</taxon>
        <taxon>Tracheophyta</taxon>
        <taxon>Spermatophyta</taxon>
        <taxon>Magnoliopsida</taxon>
        <taxon>eudicotyledons</taxon>
        <taxon>Gunneridae</taxon>
        <taxon>Pentapetalae</taxon>
        <taxon>Caryophyllales</taxon>
        <taxon>Cactineae</taxon>
        <taxon>Cactaceae</taxon>
        <taxon>Cactoideae</taxon>
        <taxon>Echinocereeae</taxon>
        <taxon>Carnegiea</taxon>
    </lineage>
</organism>
<dbReference type="Proteomes" id="UP001153076">
    <property type="component" value="Unassembled WGS sequence"/>
</dbReference>
<name>A0A9Q1GY65_9CARY</name>
<comment type="caution">
    <text evidence="1">The sequence shown here is derived from an EMBL/GenBank/DDBJ whole genome shotgun (WGS) entry which is preliminary data.</text>
</comment>
<reference evidence="1" key="1">
    <citation type="submission" date="2022-04" db="EMBL/GenBank/DDBJ databases">
        <title>Carnegiea gigantea Genome sequencing and assembly v2.</title>
        <authorList>
            <person name="Copetti D."/>
            <person name="Sanderson M.J."/>
            <person name="Burquez A."/>
            <person name="Wojciechowski M.F."/>
        </authorList>
    </citation>
    <scope>NUCLEOTIDE SEQUENCE</scope>
    <source>
        <strain evidence="1">SGP5-SGP5p</strain>
        <tissue evidence="1">Aerial part</tissue>
    </source>
</reference>
<dbReference type="EMBL" id="JAKOGI010001036">
    <property type="protein sequence ID" value="KAJ8428248.1"/>
    <property type="molecule type" value="Genomic_DNA"/>
</dbReference>
<evidence type="ECO:0000313" key="1">
    <source>
        <dbReference type="EMBL" id="KAJ8428248.1"/>
    </source>
</evidence>
<gene>
    <name evidence="1" type="ORF">Cgig2_011928</name>
</gene>
<protein>
    <submittedName>
        <fullName evidence="1">Uncharacterized protein</fullName>
    </submittedName>
</protein>